<evidence type="ECO:0000256" key="1">
    <source>
        <dbReference type="SAM" id="MobiDB-lite"/>
    </source>
</evidence>
<proteinExistence type="predicted"/>
<dbReference type="Proteomes" id="UP001190926">
    <property type="component" value="Unassembled WGS sequence"/>
</dbReference>
<accession>A0AAD4NXM8</accession>
<dbReference type="EMBL" id="SDAM02029575">
    <property type="protein sequence ID" value="KAH6755865.1"/>
    <property type="molecule type" value="Genomic_DNA"/>
</dbReference>
<dbReference type="InterPro" id="IPR039620">
    <property type="entry name" value="BKI1/MAKR1/3/4"/>
</dbReference>
<reference evidence="2 3" key="1">
    <citation type="journal article" date="2021" name="Nat. Commun.">
        <title>Incipient diploidization of the medicinal plant Perilla within 10,000 years.</title>
        <authorList>
            <person name="Zhang Y."/>
            <person name="Shen Q."/>
            <person name="Leng L."/>
            <person name="Zhang D."/>
            <person name="Chen S."/>
            <person name="Shi Y."/>
            <person name="Ning Z."/>
            <person name="Chen S."/>
        </authorList>
    </citation>
    <scope>NUCLEOTIDE SEQUENCE [LARGE SCALE GENOMIC DNA]</scope>
    <source>
        <strain evidence="3">cv. PC099</strain>
    </source>
</reference>
<keyword evidence="3" id="KW-1185">Reference proteome</keyword>
<dbReference type="PANTHER" id="PTHR33312:SF5">
    <property type="entry name" value="MEMBRANE-ASSOCIATED KINASE REGULATOR 4-RELATED"/>
    <property type="match status" value="1"/>
</dbReference>
<dbReference type="PANTHER" id="PTHR33312">
    <property type="entry name" value="MEMBRANE-ASSOCIATED KINASE REGULATOR 4-RELATED"/>
    <property type="match status" value="1"/>
</dbReference>
<dbReference type="AlphaFoldDB" id="A0AAD4NXM8"/>
<evidence type="ECO:0008006" key="4">
    <source>
        <dbReference type="Google" id="ProtNLM"/>
    </source>
</evidence>
<dbReference type="GO" id="GO:0005886">
    <property type="term" value="C:plasma membrane"/>
    <property type="evidence" value="ECO:0007669"/>
    <property type="project" value="InterPro"/>
</dbReference>
<protein>
    <recommendedName>
        <fullName evidence="4">Membrane-associated kinase regulator 4</fullName>
    </recommendedName>
</protein>
<sequence>MGSHLLPDASADEDYINMELISSPAKSLRCRSSPQNQIKEFEFQYFSASNHHKSAADELFYKGKLLPLHLPPRRQMVERLLRTSTADDDDHRRYPLPFLTCSTAPCTNSNTPLDSCNISPAESCRVSCELNPNDTLFEWPTEFSSFFKNQPRNNPSWSKKLKQKLIKHSFLSQKLKSSRAYLKSLFIKSACSEESSAQNSSSKVDANKYSKIGKKFATLNKKNGIDDDNSHRRSFSGAITAHSTTTKCVSNSSSSLSSSSTASTSSSFNSNELKLFRRSSSAAEIEVSIDAAIAHCKKSMQSFGIN</sequence>
<dbReference type="GO" id="GO:0019210">
    <property type="term" value="F:kinase inhibitor activity"/>
    <property type="evidence" value="ECO:0007669"/>
    <property type="project" value="InterPro"/>
</dbReference>
<name>A0AAD4NXM8_PERFH</name>
<gene>
    <name evidence="2" type="ORF">C2S53_007122</name>
</gene>
<feature type="region of interest" description="Disordered" evidence="1">
    <location>
        <begin position="248"/>
        <end position="267"/>
    </location>
</feature>
<evidence type="ECO:0000313" key="3">
    <source>
        <dbReference type="Proteomes" id="UP001190926"/>
    </source>
</evidence>
<evidence type="ECO:0000313" key="2">
    <source>
        <dbReference type="EMBL" id="KAH6755865.1"/>
    </source>
</evidence>
<organism evidence="2 3">
    <name type="scientific">Perilla frutescens var. hirtella</name>
    <name type="common">Perilla citriodora</name>
    <name type="synonym">Perilla setoyensis</name>
    <dbReference type="NCBI Taxonomy" id="608512"/>
    <lineage>
        <taxon>Eukaryota</taxon>
        <taxon>Viridiplantae</taxon>
        <taxon>Streptophyta</taxon>
        <taxon>Embryophyta</taxon>
        <taxon>Tracheophyta</taxon>
        <taxon>Spermatophyta</taxon>
        <taxon>Magnoliopsida</taxon>
        <taxon>eudicotyledons</taxon>
        <taxon>Gunneridae</taxon>
        <taxon>Pentapetalae</taxon>
        <taxon>asterids</taxon>
        <taxon>lamiids</taxon>
        <taxon>Lamiales</taxon>
        <taxon>Lamiaceae</taxon>
        <taxon>Nepetoideae</taxon>
        <taxon>Elsholtzieae</taxon>
        <taxon>Perilla</taxon>
    </lineage>
</organism>
<comment type="caution">
    <text evidence="2">The sequence shown here is derived from an EMBL/GenBank/DDBJ whole genome shotgun (WGS) entry which is preliminary data.</text>
</comment>